<reference evidence="1" key="1">
    <citation type="submission" date="2020-08" db="EMBL/GenBank/DDBJ databases">
        <title>Multicomponent nature underlies the extraordinary mechanical properties of spider dragline silk.</title>
        <authorList>
            <person name="Kono N."/>
            <person name="Nakamura H."/>
            <person name="Mori M."/>
            <person name="Yoshida Y."/>
            <person name="Ohtoshi R."/>
            <person name="Malay A.D."/>
            <person name="Moran D.A.P."/>
            <person name="Tomita M."/>
            <person name="Numata K."/>
            <person name="Arakawa K."/>
        </authorList>
    </citation>
    <scope>NUCLEOTIDE SEQUENCE</scope>
</reference>
<evidence type="ECO:0000313" key="1">
    <source>
        <dbReference type="EMBL" id="GFS88441.1"/>
    </source>
</evidence>
<gene>
    <name evidence="1" type="ORF">NPIL_89961</name>
</gene>
<organism evidence="1 2">
    <name type="scientific">Nephila pilipes</name>
    <name type="common">Giant wood spider</name>
    <name type="synonym">Nephila maculata</name>
    <dbReference type="NCBI Taxonomy" id="299642"/>
    <lineage>
        <taxon>Eukaryota</taxon>
        <taxon>Metazoa</taxon>
        <taxon>Ecdysozoa</taxon>
        <taxon>Arthropoda</taxon>
        <taxon>Chelicerata</taxon>
        <taxon>Arachnida</taxon>
        <taxon>Araneae</taxon>
        <taxon>Araneomorphae</taxon>
        <taxon>Entelegynae</taxon>
        <taxon>Araneoidea</taxon>
        <taxon>Nephilidae</taxon>
        <taxon>Nephila</taxon>
    </lineage>
</organism>
<dbReference type="AlphaFoldDB" id="A0A8X6T8W9"/>
<keyword evidence="2" id="KW-1185">Reference proteome</keyword>
<comment type="caution">
    <text evidence="1">The sequence shown here is derived from an EMBL/GenBank/DDBJ whole genome shotgun (WGS) entry which is preliminary data.</text>
</comment>
<evidence type="ECO:0000313" key="2">
    <source>
        <dbReference type="Proteomes" id="UP000887013"/>
    </source>
</evidence>
<protein>
    <submittedName>
        <fullName evidence="1">Uncharacterized protein</fullName>
    </submittedName>
</protein>
<dbReference type="EMBL" id="BMAW01052957">
    <property type="protein sequence ID" value="GFS88441.1"/>
    <property type="molecule type" value="Genomic_DNA"/>
</dbReference>
<dbReference type="Proteomes" id="UP000887013">
    <property type="component" value="Unassembled WGS sequence"/>
</dbReference>
<proteinExistence type="predicted"/>
<name>A0A8X6T8W9_NEPPI</name>
<accession>A0A8X6T8W9</accession>
<sequence>MQENHHYRQKAKLLLIGGSHACARDPKSHDARAAKKLTITSLRRSCEFETVVTERRNATIPVTTNGIVIIITEYLISILYSFDLGLSCYILVFNLD</sequence>